<sequence>MGGCTMAAELRMGPAVGELLSSPSCGLNNHSPTLYRPLCRHLFASPTHNPLHANSTQKANGIRRHLNRRILPPRPLVIASSQRDCPQNDAAPIAPPLPPSSAESSNAAPPAGASAAQLSRRQALIAAGAAAGTGLAPAALRHRPGLTAAESVSDGEPAAIAALRERVSAFTLSNGMRWLVLERHNAPVIACHTYADVGASVEVAGQTGIAHLLEHMAFKGTARVGTTDPRREAQLLDSIDEVFYSMRDAEASGNSARVSKLRDEFARLLAAAEQLAVPNEYGSILARQGGVGLNAATSQDNTEYYVSLPANKLELWMALESGRFIAPVFRQLYNEKEVVKEERRLRVDNSPYGRFSEEFARVAFAGAPYGRPVIGYPGDLEALGRREVDAFFARHYRPDTLTCAVAGDVDPTTVQRLAEKYFGPWRPFSPDPRAAAELRAAAAIAGEWPQAQGPKEVRASLPANPFYMEGYLRPPSSSPLDPSLSVLCDVLSSGRTSRLFRRLVVPGKLLSVDAAESFPGDQMATLLLLYGIPKPGSSTEDVASLLHSELDSLLSQPLTEDELLPAKKSAKAGLLEAFGSNRAMARLLCEYEATTGSWANLLQEPDKIQAVAPNDIQAVARRLFRPDNRVAGHVSMGPFDGFSVSAPSM</sequence>
<dbReference type="AlphaFoldDB" id="A0A1Y1IKX3"/>
<dbReference type="OMA" id="TSFERTN"/>
<feature type="region of interest" description="Disordered" evidence="2">
    <location>
        <begin position="81"/>
        <end position="115"/>
    </location>
</feature>
<accession>A0A1Y1IKX3</accession>
<dbReference type="PANTHER" id="PTHR11851">
    <property type="entry name" value="METALLOPROTEASE"/>
    <property type="match status" value="1"/>
</dbReference>
<dbReference type="Gene3D" id="3.30.830.10">
    <property type="entry name" value="Metalloenzyme, LuxS/M16 peptidase-like"/>
    <property type="match status" value="2"/>
</dbReference>
<evidence type="ECO:0000259" key="4">
    <source>
        <dbReference type="Pfam" id="PF05193"/>
    </source>
</evidence>
<feature type="domain" description="Peptidase M16 N-terminal" evidence="3">
    <location>
        <begin position="183"/>
        <end position="224"/>
    </location>
</feature>
<reference evidence="5 6" key="1">
    <citation type="journal article" date="2014" name="Nat. Commun.">
        <title>Klebsormidium flaccidum genome reveals primary factors for plant terrestrial adaptation.</title>
        <authorList>
            <person name="Hori K."/>
            <person name="Maruyama F."/>
            <person name="Fujisawa T."/>
            <person name="Togashi T."/>
            <person name="Yamamoto N."/>
            <person name="Seo M."/>
            <person name="Sato S."/>
            <person name="Yamada T."/>
            <person name="Mori H."/>
            <person name="Tajima N."/>
            <person name="Moriyama T."/>
            <person name="Ikeuchi M."/>
            <person name="Watanabe M."/>
            <person name="Wada H."/>
            <person name="Kobayashi K."/>
            <person name="Saito M."/>
            <person name="Masuda T."/>
            <person name="Sasaki-Sekimoto Y."/>
            <person name="Mashiguchi K."/>
            <person name="Awai K."/>
            <person name="Shimojima M."/>
            <person name="Masuda S."/>
            <person name="Iwai M."/>
            <person name="Nobusawa T."/>
            <person name="Narise T."/>
            <person name="Kondo S."/>
            <person name="Saito H."/>
            <person name="Sato R."/>
            <person name="Murakawa M."/>
            <person name="Ihara Y."/>
            <person name="Oshima-Yamada Y."/>
            <person name="Ohtaka K."/>
            <person name="Satoh M."/>
            <person name="Sonobe K."/>
            <person name="Ishii M."/>
            <person name="Ohtani R."/>
            <person name="Kanamori-Sato M."/>
            <person name="Honoki R."/>
            <person name="Miyazaki D."/>
            <person name="Mochizuki H."/>
            <person name="Umetsu J."/>
            <person name="Higashi K."/>
            <person name="Shibata D."/>
            <person name="Kamiya Y."/>
            <person name="Sato N."/>
            <person name="Nakamura Y."/>
            <person name="Tabata S."/>
            <person name="Ida S."/>
            <person name="Kurokawa K."/>
            <person name="Ohta H."/>
        </authorList>
    </citation>
    <scope>NUCLEOTIDE SEQUENCE [LARGE SCALE GENOMIC DNA]</scope>
    <source>
        <strain evidence="5 6">NIES-2285</strain>
    </source>
</reference>
<organism evidence="5 6">
    <name type="scientific">Klebsormidium nitens</name>
    <name type="common">Green alga</name>
    <name type="synonym">Ulothrix nitens</name>
    <dbReference type="NCBI Taxonomy" id="105231"/>
    <lineage>
        <taxon>Eukaryota</taxon>
        <taxon>Viridiplantae</taxon>
        <taxon>Streptophyta</taxon>
        <taxon>Klebsormidiophyceae</taxon>
        <taxon>Klebsormidiales</taxon>
        <taxon>Klebsormidiaceae</taxon>
        <taxon>Klebsormidium</taxon>
    </lineage>
</organism>
<dbReference type="SUPFAM" id="SSF63411">
    <property type="entry name" value="LuxS/MPP-like metallohydrolase"/>
    <property type="match status" value="2"/>
</dbReference>
<name>A0A1Y1IKX3_KLENI</name>
<dbReference type="GO" id="GO:0005739">
    <property type="term" value="C:mitochondrion"/>
    <property type="evidence" value="ECO:0000318"/>
    <property type="project" value="GO_Central"/>
</dbReference>
<dbReference type="PROSITE" id="PS00143">
    <property type="entry name" value="INSULINASE"/>
    <property type="match status" value="1"/>
</dbReference>
<dbReference type="InterPro" id="IPR011765">
    <property type="entry name" value="Pept_M16_N"/>
</dbReference>
<evidence type="ECO:0000313" key="5">
    <source>
        <dbReference type="EMBL" id="GAQ91500.1"/>
    </source>
</evidence>
<dbReference type="PANTHER" id="PTHR11851:SF220">
    <property type="entry name" value="PEPTIDASE M16 DOMAIN PROTEIN"/>
    <property type="match status" value="1"/>
</dbReference>
<dbReference type="InterPro" id="IPR011249">
    <property type="entry name" value="Metalloenz_LuxS/M16"/>
</dbReference>
<evidence type="ECO:0000256" key="1">
    <source>
        <dbReference type="RuleBase" id="RU004447"/>
    </source>
</evidence>
<keyword evidence="6" id="KW-1185">Reference proteome</keyword>
<feature type="domain" description="Peptidase M16 N-terminal" evidence="3">
    <location>
        <begin position="289"/>
        <end position="374"/>
    </location>
</feature>
<comment type="similarity">
    <text evidence="1">Belongs to the peptidase M16 family.</text>
</comment>
<dbReference type="OrthoDB" id="10251424at2759"/>
<evidence type="ECO:0000313" key="6">
    <source>
        <dbReference type="Proteomes" id="UP000054558"/>
    </source>
</evidence>
<feature type="domain" description="Peptidase M16 C-terminal" evidence="4">
    <location>
        <begin position="385"/>
        <end position="568"/>
    </location>
</feature>
<dbReference type="InterPro" id="IPR050361">
    <property type="entry name" value="MPP/UQCRC_Complex"/>
</dbReference>
<dbReference type="STRING" id="105231.A0A1Y1IKX3"/>
<dbReference type="Proteomes" id="UP000054558">
    <property type="component" value="Unassembled WGS sequence"/>
</dbReference>
<dbReference type="Pfam" id="PF00675">
    <property type="entry name" value="Peptidase_M16"/>
    <property type="match status" value="2"/>
</dbReference>
<protein>
    <submittedName>
        <fullName evidence="5">Peptidase m16 domain protein</fullName>
    </submittedName>
</protein>
<feature type="compositionally biased region" description="Low complexity" evidence="2">
    <location>
        <begin position="100"/>
        <end position="115"/>
    </location>
</feature>
<dbReference type="InterPro" id="IPR007863">
    <property type="entry name" value="Peptidase_M16_C"/>
</dbReference>
<proteinExistence type="inferred from homology"/>
<dbReference type="EMBL" id="DF237745">
    <property type="protein sequence ID" value="GAQ91500.1"/>
    <property type="molecule type" value="Genomic_DNA"/>
</dbReference>
<dbReference type="GO" id="GO:0046872">
    <property type="term" value="F:metal ion binding"/>
    <property type="evidence" value="ECO:0007669"/>
    <property type="project" value="InterPro"/>
</dbReference>
<dbReference type="Pfam" id="PF05193">
    <property type="entry name" value="Peptidase_M16_C"/>
    <property type="match status" value="1"/>
</dbReference>
<gene>
    <name evidence="5" type="ORF">KFL_007960050</name>
</gene>
<evidence type="ECO:0000256" key="2">
    <source>
        <dbReference type="SAM" id="MobiDB-lite"/>
    </source>
</evidence>
<dbReference type="GO" id="GO:0006508">
    <property type="term" value="P:proteolysis"/>
    <property type="evidence" value="ECO:0007669"/>
    <property type="project" value="InterPro"/>
</dbReference>
<dbReference type="InterPro" id="IPR001431">
    <property type="entry name" value="Pept_M16_Zn_BS"/>
</dbReference>
<evidence type="ECO:0000259" key="3">
    <source>
        <dbReference type="Pfam" id="PF00675"/>
    </source>
</evidence>
<dbReference type="GO" id="GO:0004222">
    <property type="term" value="F:metalloendopeptidase activity"/>
    <property type="evidence" value="ECO:0007669"/>
    <property type="project" value="InterPro"/>
</dbReference>